<gene>
    <name evidence="1" type="ORF">U2F25_09875</name>
</gene>
<keyword evidence="2" id="KW-1185">Reference proteome</keyword>
<evidence type="ECO:0000313" key="2">
    <source>
        <dbReference type="Proteomes" id="UP001290101"/>
    </source>
</evidence>
<sequence length="137" mass="14860">MRAFSPAPATSDFAEKSASTVGTWSMIGVPVRMTDRLAAVAELWNAHTQAPFPGRLRSVDVAGVSMVLLDSNVAGCVSSWLHRGGNIDDGRWDILAACEQELLRVIPELDDDEAAYYQRLLDMTVLVLKAPDDSSPN</sequence>
<reference evidence="1 2" key="1">
    <citation type="submission" date="2023-12" db="EMBL/GenBank/DDBJ databases">
        <title>Micromonospora sp. nov., isolated from Atacama Desert.</title>
        <authorList>
            <person name="Carro L."/>
            <person name="Golinska P."/>
            <person name="Klenk H.-P."/>
            <person name="Goodfellow M."/>
        </authorList>
    </citation>
    <scope>NUCLEOTIDE SEQUENCE [LARGE SCALE GENOMIC DNA]</scope>
    <source>
        <strain evidence="1 2">4G53</strain>
    </source>
</reference>
<proteinExistence type="predicted"/>
<accession>A0ABU5JB08</accession>
<dbReference type="RefSeq" id="WP_322440057.1">
    <property type="nucleotide sequence ID" value="NZ_JAXOTQ010000010.1"/>
</dbReference>
<dbReference type="Proteomes" id="UP001290101">
    <property type="component" value="Unassembled WGS sequence"/>
</dbReference>
<organism evidence="1 2">
    <name type="scientific">Micromonospora sicca</name>
    <dbReference type="NCBI Taxonomy" id="2202420"/>
    <lineage>
        <taxon>Bacteria</taxon>
        <taxon>Bacillati</taxon>
        <taxon>Actinomycetota</taxon>
        <taxon>Actinomycetes</taxon>
        <taxon>Micromonosporales</taxon>
        <taxon>Micromonosporaceae</taxon>
        <taxon>Micromonospora</taxon>
    </lineage>
</organism>
<name>A0ABU5JB08_9ACTN</name>
<protein>
    <submittedName>
        <fullName evidence="1">Uncharacterized protein</fullName>
    </submittedName>
</protein>
<dbReference type="EMBL" id="JAXOTQ010000010">
    <property type="protein sequence ID" value="MDZ5489767.1"/>
    <property type="molecule type" value="Genomic_DNA"/>
</dbReference>
<evidence type="ECO:0000313" key="1">
    <source>
        <dbReference type="EMBL" id="MDZ5489767.1"/>
    </source>
</evidence>
<comment type="caution">
    <text evidence="1">The sequence shown here is derived from an EMBL/GenBank/DDBJ whole genome shotgun (WGS) entry which is preliminary data.</text>
</comment>